<dbReference type="KEGG" id="cxe:FOB82_05150"/>
<dbReference type="Proteomes" id="UP000426857">
    <property type="component" value="Chromosome"/>
</dbReference>
<accession>A0A6B8TNX2</accession>
<name>A0A6B8TNX2_9CORY</name>
<evidence type="ECO:0008006" key="3">
    <source>
        <dbReference type="Google" id="ProtNLM"/>
    </source>
</evidence>
<sequence>MTVPRNVNRLRGAKALGRAPGTVTAVTLHGWRVTGAAQTRADLVASIVNKQFPTAGSRAALLREARELAHPRAGALVTILSWEPEGARSNTERRLARALAKLSIIVVLNYRIGPYRFDLVHVGARLFIEFDSKHFHADIRAFRSDRARRNIAVRKDWGFLRYHGYRHRSALRCGGRGDGRHHPRADGRAAGRVRLGSDTKLGALRRPALAGREVHCA</sequence>
<dbReference type="Gene3D" id="3.40.960.10">
    <property type="entry name" value="VSR Endonuclease"/>
    <property type="match status" value="1"/>
</dbReference>
<dbReference type="RefSeq" id="WP_155868512.1">
    <property type="nucleotide sequence ID" value="NZ_CP046322.1"/>
</dbReference>
<dbReference type="EMBL" id="CP046322">
    <property type="protein sequence ID" value="QGS34431.1"/>
    <property type="molecule type" value="Genomic_DNA"/>
</dbReference>
<protein>
    <recommendedName>
        <fullName evidence="3">DUF559 domain-containing protein</fullName>
    </recommendedName>
</protein>
<gene>
    <name evidence="1" type="ORF">FOB82_05150</name>
</gene>
<evidence type="ECO:0000313" key="1">
    <source>
        <dbReference type="EMBL" id="QGS34431.1"/>
    </source>
</evidence>
<proteinExistence type="predicted"/>
<organism evidence="1 2">
    <name type="scientific">Corynebacterium xerosis</name>
    <dbReference type="NCBI Taxonomy" id="1725"/>
    <lineage>
        <taxon>Bacteria</taxon>
        <taxon>Bacillati</taxon>
        <taxon>Actinomycetota</taxon>
        <taxon>Actinomycetes</taxon>
        <taxon>Mycobacteriales</taxon>
        <taxon>Corynebacteriaceae</taxon>
        <taxon>Corynebacterium</taxon>
    </lineage>
</organism>
<evidence type="ECO:0000313" key="2">
    <source>
        <dbReference type="Proteomes" id="UP000426857"/>
    </source>
</evidence>
<dbReference type="AlphaFoldDB" id="A0A6B8TNX2"/>
<reference evidence="1 2" key="1">
    <citation type="submission" date="2019-11" db="EMBL/GenBank/DDBJ databases">
        <title>FDA dAtabase for Regulatory Grade micrObial Sequences (FDA-ARGOS): Supporting development and validation of Infectious Disease Dx tests.</title>
        <authorList>
            <person name="Kerrigan L."/>
            <person name="Long C."/>
            <person name="Tallon L."/>
            <person name="Sadzewicz L."/>
            <person name="Vavikolanu K."/>
            <person name="Mehta A."/>
            <person name="Aluvathingal J."/>
            <person name="Nadendla S."/>
            <person name="Yan Y."/>
            <person name="Sichtig H."/>
        </authorList>
    </citation>
    <scope>NUCLEOTIDE SEQUENCE [LARGE SCALE GENOMIC DNA]</scope>
    <source>
        <strain evidence="1 2">FDAARGOS_674</strain>
    </source>
</reference>